<gene>
    <name evidence="7" type="ORF">EDC37_1356</name>
</gene>
<dbReference type="Proteomes" id="UP000295188">
    <property type="component" value="Unassembled WGS sequence"/>
</dbReference>
<evidence type="ECO:0000256" key="4">
    <source>
        <dbReference type="ARBA" id="ARBA00022643"/>
    </source>
</evidence>
<evidence type="ECO:0000313" key="8">
    <source>
        <dbReference type="Proteomes" id="UP000295188"/>
    </source>
</evidence>
<proteinExistence type="inferred from homology"/>
<reference evidence="7 8" key="1">
    <citation type="submission" date="2019-03" db="EMBL/GenBank/DDBJ databases">
        <title>Genomic Encyclopedia of Type Strains, Phase IV (KMG-IV): sequencing the most valuable type-strain genomes for metagenomic binning, comparative biology and taxonomic classification.</title>
        <authorList>
            <person name="Goeker M."/>
        </authorList>
    </citation>
    <scope>NUCLEOTIDE SEQUENCE [LARGE SCALE GENOMIC DNA]</scope>
    <source>
        <strain evidence="7 8">DSM 20467</strain>
    </source>
</reference>
<name>A0A4V2UR45_9FIRM</name>
<dbReference type="SUPFAM" id="SSF55469">
    <property type="entry name" value="FMN-dependent nitroreductase-like"/>
    <property type="match status" value="1"/>
</dbReference>
<dbReference type="Gene3D" id="3.40.109.10">
    <property type="entry name" value="NADH Oxidase"/>
    <property type="match status" value="1"/>
</dbReference>
<comment type="caution">
    <text evidence="7">The sequence shown here is derived from an EMBL/GenBank/DDBJ whole genome shotgun (WGS) entry which is preliminary data.</text>
</comment>
<evidence type="ECO:0000256" key="2">
    <source>
        <dbReference type="ARBA" id="ARBA00007118"/>
    </source>
</evidence>
<evidence type="ECO:0000313" key="7">
    <source>
        <dbReference type="EMBL" id="TCS75204.1"/>
    </source>
</evidence>
<evidence type="ECO:0000256" key="1">
    <source>
        <dbReference type="ARBA" id="ARBA00001917"/>
    </source>
</evidence>
<sequence>MNQVFDVIKSRRSVRRYLPKQIKEEELNAIIEAASYAPSGHNCQPWHFTIIQNKALIESMNKKIKQQMVLSSHDWANRMGASEQYHVFHHAPTVVIVSGDKTATSPLPLAGTDIRYTPLVDCAAAIENILLAAESLGIGSCWLGVVNLFFELPEVKELGIPDSYQPYFAVTLGYKDTSTALQVAPKRRTGIVSYIR</sequence>
<keyword evidence="3" id="KW-0285">Flavoprotein</keyword>
<dbReference type="OrthoDB" id="9812105at2"/>
<protein>
    <submittedName>
        <fullName evidence="7">Nitroreductase</fullName>
    </submittedName>
</protein>
<dbReference type="AlphaFoldDB" id="A0A4V2UR45"/>
<dbReference type="InterPro" id="IPR000415">
    <property type="entry name" value="Nitroreductase-like"/>
</dbReference>
<evidence type="ECO:0000256" key="5">
    <source>
        <dbReference type="ARBA" id="ARBA00023002"/>
    </source>
</evidence>
<evidence type="ECO:0000259" key="6">
    <source>
        <dbReference type="Pfam" id="PF00881"/>
    </source>
</evidence>
<dbReference type="PANTHER" id="PTHR43673">
    <property type="entry name" value="NAD(P)H NITROREDUCTASE YDGI-RELATED"/>
    <property type="match status" value="1"/>
</dbReference>
<dbReference type="Pfam" id="PF00881">
    <property type="entry name" value="Nitroreductase"/>
    <property type="match status" value="1"/>
</dbReference>
<dbReference type="InterPro" id="IPR029479">
    <property type="entry name" value="Nitroreductase"/>
</dbReference>
<evidence type="ECO:0000256" key="3">
    <source>
        <dbReference type="ARBA" id="ARBA00022630"/>
    </source>
</evidence>
<keyword evidence="4" id="KW-0288">FMN</keyword>
<dbReference type="PANTHER" id="PTHR43673:SF2">
    <property type="entry name" value="NITROREDUCTASE"/>
    <property type="match status" value="1"/>
</dbReference>
<comment type="similarity">
    <text evidence="2">Belongs to the nitroreductase family.</text>
</comment>
<dbReference type="CDD" id="cd02136">
    <property type="entry name" value="PnbA_NfnB-like"/>
    <property type="match status" value="1"/>
</dbReference>
<keyword evidence="5" id="KW-0560">Oxidoreductase</keyword>
<dbReference type="GO" id="GO:0016491">
    <property type="term" value="F:oxidoreductase activity"/>
    <property type="evidence" value="ECO:0007669"/>
    <property type="project" value="UniProtKB-KW"/>
</dbReference>
<keyword evidence="8" id="KW-1185">Reference proteome</keyword>
<comment type="cofactor">
    <cofactor evidence="1">
        <name>FMN</name>
        <dbReference type="ChEBI" id="CHEBI:58210"/>
    </cofactor>
</comment>
<accession>A0A4V2UR45</accession>
<feature type="domain" description="Nitroreductase" evidence="6">
    <location>
        <begin position="8"/>
        <end position="174"/>
    </location>
</feature>
<dbReference type="EMBL" id="SMAA01000035">
    <property type="protein sequence ID" value="TCS75204.1"/>
    <property type="molecule type" value="Genomic_DNA"/>
</dbReference>
<dbReference type="RefSeq" id="WP_132551713.1">
    <property type="nucleotide sequence ID" value="NZ_SMAA01000035.1"/>
</dbReference>
<organism evidence="7 8">
    <name type="scientific">Pectinatus cerevisiiphilus</name>
    <dbReference type="NCBI Taxonomy" id="86956"/>
    <lineage>
        <taxon>Bacteria</taxon>
        <taxon>Bacillati</taxon>
        <taxon>Bacillota</taxon>
        <taxon>Negativicutes</taxon>
        <taxon>Selenomonadales</taxon>
        <taxon>Selenomonadaceae</taxon>
        <taxon>Pectinatus</taxon>
    </lineage>
</organism>